<dbReference type="EMBL" id="VSSQ01032428">
    <property type="protein sequence ID" value="MPM83685.1"/>
    <property type="molecule type" value="Genomic_DNA"/>
</dbReference>
<organism evidence="2">
    <name type="scientific">bioreactor metagenome</name>
    <dbReference type="NCBI Taxonomy" id="1076179"/>
    <lineage>
        <taxon>unclassified sequences</taxon>
        <taxon>metagenomes</taxon>
        <taxon>ecological metagenomes</taxon>
    </lineage>
</organism>
<dbReference type="Pfam" id="PF18962">
    <property type="entry name" value="Por_Secre_tail"/>
    <property type="match status" value="1"/>
</dbReference>
<dbReference type="Gene3D" id="2.60.40.10">
    <property type="entry name" value="Immunoglobulins"/>
    <property type="match status" value="1"/>
</dbReference>
<dbReference type="InterPro" id="IPR026444">
    <property type="entry name" value="Secre_tail"/>
</dbReference>
<sequence>MKKGTTEYDYESNRDTVMIVNPITLPYYNNFESGMSDFIKDKNNAWQLSNTKSHSGNFSLSNCADTYPISIMTLNWFSIPDTVKNVTMSLFLNTKRVEFDKNIYAYVEITKDKRNWYKLLQIKLDDAKWDHYKFSLNEFIGEPYIEIRFRLNACSSATMRKLYIDDLNINFDAKEIPTPKIVDISREHDSLLTIKWEGINYEDDNTFFYDGKYYFHVGYNIYRNGVKLNSNSINAKQYIDSYDSTKPSSYYCYQVSAIYNVENKDKEGEYSVSRCYDPNSIEEDIHLWELNIAPNPSNHSISIYTGLRNPYTITIFGLDGIKVLQEQYFFDGDIDLSYLPKGTYFLNIVTNNSSVSKRIVIE</sequence>
<proteinExistence type="predicted"/>
<accession>A0A645D3F2</accession>
<dbReference type="NCBIfam" id="TIGR04183">
    <property type="entry name" value="Por_Secre_tail"/>
    <property type="match status" value="1"/>
</dbReference>
<feature type="domain" description="Secretion system C-terminal sorting" evidence="1">
    <location>
        <begin position="293"/>
        <end position="361"/>
    </location>
</feature>
<reference evidence="2" key="1">
    <citation type="submission" date="2019-08" db="EMBL/GenBank/DDBJ databases">
        <authorList>
            <person name="Kucharzyk K."/>
            <person name="Murdoch R.W."/>
            <person name="Higgins S."/>
            <person name="Loffler F."/>
        </authorList>
    </citation>
    <scope>NUCLEOTIDE SEQUENCE</scope>
</reference>
<protein>
    <recommendedName>
        <fullName evidence="1">Secretion system C-terminal sorting domain-containing protein</fullName>
    </recommendedName>
</protein>
<name>A0A645D3F2_9ZZZZ</name>
<evidence type="ECO:0000313" key="2">
    <source>
        <dbReference type="EMBL" id="MPM83685.1"/>
    </source>
</evidence>
<gene>
    <name evidence="2" type="ORF">SDC9_130754</name>
</gene>
<dbReference type="InterPro" id="IPR013783">
    <property type="entry name" value="Ig-like_fold"/>
</dbReference>
<comment type="caution">
    <text evidence="2">The sequence shown here is derived from an EMBL/GenBank/DDBJ whole genome shotgun (WGS) entry which is preliminary data.</text>
</comment>
<evidence type="ECO:0000259" key="1">
    <source>
        <dbReference type="Pfam" id="PF18962"/>
    </source>
</evidence>
<dbReference type="AlphaFoldDB" id="A0A645D3F2"/>